<feature type="domain" description="Tripartite ATP-independent periplasmic transporters DctQ component" evidence="10">
    <location>
        <begin position="27"/>
        <end position="158"/>
    </location>
</feature>
<evidence type="ECO:0000256" key="2">
    <source>
        <dbReference type="ARBA" id="ARBA00022448"/>
    </source>
</evidence>
<feature type="transmembrane region" description="Helical" evidence="9">
    <location>
        <begin position="135"/>
        <end position="161"/>
    </location>
</feature>
<feature type="transmembrane region" description="Helical" evidence="9">
    <location>
        <begin position="94"/>
        <end position="115"/>
    </location>
</feature>
<comment type="subunit">
    <text evidence="9">The complex comprises the extracytoplasmic solute receptor protein and the two transmembrane proteins.</text>
</comment>
<sequence length="182" mass="19699">MQAAISGLLRLLTNLLALLGAAGALAMLVHVTADVIGRQIFARPIPATVEVVSRYYMVLIAFLPLAWAERRGEMIAVDIFSALFRGPFDRINRLFVHLLTFTAFAFLTYTTWFAAMREYEAGSFVLSLSVAVPVWPGYFILPLGFALAALVSALKLCLCLAGQEARLGVSRPAPSGDGGHAR</sequence>
<evidence type="ECO:0000256" key="8">
    <source>
        <dbReference type="ARBA" id="ARBA00038436"/>
    </source>
</evidence>
<comment type="function">
    <text evidence="9">Part of the tripartite ATP-independent periplasmic (TRAP) transport system.</text>
</comment>
<protein>
    <recommendedName>
        <fullName evidence="9">TRAP transporter small permease protein</fullName>
    </recommendedName>
</protein>
<dbReference type="InterPro" id="IPR007387">
    <property type="entry name" value="TRAP_DctQ"/>
</dbReference>
<evidence type="ECO:0000256" key="4">
    <source>
        <dbReference type="ARBA" id="ARBA00022519"/>
    </source>
</evidence>
<evidence type="ECO:0000259" key="10">
    <source>
        <dbReference type="Pfam" id="PF04290"/>
    </source>
</evidence>
<comment type="caution">
    <text evidence="11">The sequence shown here is derived from an EMBL/GenBank/DDBJ whole genome shotgun (WGS) entry which is preliminary data.</text>
</comment>
<evidence type="ECO:0000256" key="6">
    <source>
        <dbReference type="ARBA" id="ARBA00022989"/>
    </source>
</evidence>
<gene>
    <name evidence="11" type="ORF">ACFFJ2_06705</name>
</gene>
<dbReference type="RefSeq" id="WP_261519073.1">
    <property type="nucleotide sequence ID" value="NZ_JAODNW010000002.1"/>
</dbReference>
<proteinExistence type="inferred from homology"/>
<dbReference type="PANTHER" id="PTHR35011:SF10">
    <property type="entry name" value="TRAP TRANSPORTER SMALL PERMEASE PROTEIN"/>
    <property type="match status" value="1"/>
</dbReference>
<feature type="transmembrane region" description="Helical" evidence="9">
    <location>
        <begin position="12"/>
        <end position="31"/>
    </location>
</feature>
<evidence type="ECO:0000313" key="11">
    <source>
        <dbReference type="EMBL" id="MFC0208090.1"/>
    </source>
</evidence>
<keyword evidence="7 9" id="KW-0472">Membrane</keyword>
<keyword evidence="5 9" id="KW-0812">Transmembrane</keyword>
<feature type="transmembrane region" description="Helical" evidence="9">
    <location>
        <begin position="51"/>
        <end position="68"/>
    </location>
</feature>
<evidence type="ECO:0000256" key="7">
    <source>
        <dbReference type="ARBA" id="ARBA00023136"/>
    </source>
</evidence>
<comment type="subcellular location">
    <subcellularLocation>
        <location evidence="1 9">Cell inner membrane</location>
        <topology evidence="1 9">Multi-pass membrane protein</topology>
    </subcellularLocation>
</comment>
<keyword evidence="12" id="KW-1185">Reference proteome</keyword>
<dbReference type="EMBL" id="JBHLXD010000008">
    <property type="protein sequence ID" value="MFC0208090.1"/>
    <property type="molecule type" value="Genomic_DNA"/>
</dbReference>
<dbReference type="Pfam" id="PF04290">
    <property type="entry name" value="DctQ"/>
    <property type="match status" value="1"/>
</dbReference>
<keyword evidence="3" id="KW-1003">Cell membrane</keyword>
<evidence type="ECO:0000256" key="3">
    <source>
        <dbReference type="ARBA" id="ARBA00022475"/>
    </source>
</evidence>
<dbReference type="Proteomes" id="UP001589755">
    <property type="component" value="Unassembled WGS sequence"/>
</dbReference>
<evidence type="ECO:0000256" key="9">
    <source>
        <dbReference type="RuleBase" id="RU369079"/>
    </source>
</evidence>
<accession>A0ABV6D616</accession>
<keyword evidence="4 9" id="KW-0997">Cell inner membrane</keyword>
<evidence type="ECO:0000313" key="12">
    <source>
        <dbReference type="Proteomes" id="UP001589755"/>
    </source>
</evidence>
<name>A0ABV6D616_9HYPH</name>
<organism evidence="11 12">
    <name type="scientific">Chelativorans intermedius</name>
    <dbReference type="NCBI Taxonomy" id="515947"/>
    <lineage>
        <taxon>Bacteria</taxon>
        <taxon>Pseudomonadati</taxon>
        <taxon>Pseudomonadota</taxon>
        <taxon>Alphaproteobacteria</taxon>
        <taxon>Hyphomicrobiales</taxon>
        <taxon>Phyllobacteriaceae</taxon>
        <taxon>Chelativorans</taxon>
    </lineage>
</organism>
<keyword evidence="2 9" id="KW-0813">Transport</keyword>
<dbReference type="PANTHER" id="PTHR35011">
    <property type="entry name" value="2,3-DIKETO-L-GULONATE TRAP TRANSPORTER SMALL PERMEASE PROTEIN YIAM"/>
    <property type="match status" value="1"/>
</dbReference>
<dbReference type="InterPro" id="IPR055348">
    <property type="entry name" value="DctQ"/>
</dbReference>
<keyword evidence="6 9" id="KW-1133">Transmembrane helix</keyword>
<comment type="similarity">
    <text evidence="8 9">Belongs to the TRAP transporter small permease family.</text>
</comment>
<reference evidence="11 12" key="1">
    <citation type="submission" date="2024-09" db="EMBL/GenBank/DDBJ databases">
        <authorList>
            <person name="Sun Q."/>
            <person name="Mori K."/>
        </authorList>
    </citation>
    <scope>NUCLEOTIDE SEQUENCE [LARGE SCALE GENOMIC DNA]</scope>
    <source>
        <strain evidence="11 12">CCM 8543</strain>
    </source>
</reference>
<evidence type="ECO:0000256" key="1">
    <source>
        <dbReference type="ARBA" id="ARBA00004429"/>
    </source>
</evidence>
<evidence type="ECO:0000256" key="5">
    <source>
        <dbReference type="ARBA" id="ARBA00022692"/>
    </source>
</evidence>